<feature type="compositionally biased region" description="Polar residues" evidence="1">
    <location>
        <begin position="23"/>
        <end position="43"/>
    </location>
</feature>
<gene>
    <name evidence="4" type="ORF">B0I36DRAFT_436755</name>
</gene>
<feature type="domain" description="Fungal-type protein kinase" evidence="2">
    <location>
        <begin position="436"/>
        <end position="730"/>
    </location>
</feature>
<feature type="region of interest" description="Disordered" evidence="1">
    <location>
        <begin position="807"/>
        <end position="827"/>
    </location>
</feature>
<reference evidence="4" key="1">
    <citation type="journal article" date="2021" name="Nat. Commun.">
        <title>Genetic determinants of endophytism in the Arabidopsis root mycobiome.</title>
        <authorList>
            <person name="Mesny F."/>
            <person name="Miyauchi S."/>
            <person name="Thiergart T."/>
            <person name="Pickel B."/>
            <person name="Atanasova L."/>
            <person name="Karlsson M."/>
            <person name="Huettel B."/>
            <person name="Barry K.W."/>
            <person name="Haridas S."/>
            <person name="Chen C."/>
            <person name="Bauer D."/>
            <person name="Andreopoulos W."/>
            <person name="Pangilinan J."/>
            <person name="LaButti K."/>
            <person name="Riley R."/>
            <person name="Lipzen A."/>
            <person name="Clum A."/>
            <person name="Drula E."/>
            <person name="Henrissat B."/>
            <person name="Kohler A."/>
            <person name="Grigoriev I.V."/>
            <person name="Martin F.M."/>
            <person name="Hacquard S."/>
        </authorList>
    </citation>
    <scope>NUCLEOTIDE SEQUENCE</scope>
    <source>
        <strain evidence="4">MPI-CAGE-CH-0230</strain>
    </source>
</reference>
<dbReference type="OrthoDB" id="5584477at2759"/>
<evidence type="ECO:0000259" key="3">
    <source>
        <dbReference type="Pfam" id="PF20516"/>
    </source>
</evidence>
<dbReference type="GeneID" id="70192398"/>
<dbReference type="InterPro" id="IPR011009">
    <property type="entry name" value="Kinase-like_dom_sf"/>
</dbReference>
<dbReference type="Pfam" id="PF20516">
    <property type="entry name" value="PDDEXK_12"/>
    <property type="match status" value="1"/>
</dbReference>
<keyword evidence="5" id="KW-1185">Reference proteome</keyword>
<feature type="region of interest" description="Disordered" evidence="1">
    <location>
        <begin position="14"/>
        <end position="119"/>
    </location>
</feature>
<accession>A0A9P9BHN5</accession>
<name>A0A9P9BHN5_9PEZI</name>
<dbReference type="PANTHER" id="PTHR38248">
    <property type="entry name" value="FUNK1 6"/>
    <property type="match status" value="1"/>
</dbReference>
<feature type="region of interest" description="Disordered" evidence="1">
    <location>
        <begin position="546"/>
        <end position="604"/>
    </location>
</feature>
<dbReference type="Gene3D" id="1.10.510.10">
    <property type="entry name" value="Transferase(Phosphotransferase) domain 1"/>
    <property type="match status" value="1"/>
</dbReference>
<feature type="compositionally biased region" description="Polar residues" evidence="1">
    <location>
        <begin position="51"/>
        <end position="66"/>
    </location>
</feature>
<feature type="compositionally biased region" description="Low complexity" evidence="1">
    <location>
        <begin position="558"/>
        <end position="584"/>
    </location>
</feature>
<proteinExistence type="predicted"/>
<dbReference type="SUPFAM" id="SSF56112">
    <property type="entry name" value="Protein kinase-like (PK-like)"/>
    <property type="match status" value="1"/>
</dbReference>
<evidence type="ECO:0000256" key="1">
    <source>
        <dbReference type="SAM" id="MobiDB-lite"/>
    </source>
</evidence>
<dbReference type="EMBL" id="JAGTJQ010000015">
    <property type="protein sequence ID" value="KAH7012091.1"/>
    <property type="molecule type" value="Genomic_DNA"/>
</dbReference>
<dbReference type="RefSeq" id="XP_046004467.1">
    <property type="nucleotide sequence ID" value="XM_046162852.1"/>
</dbReference>
<evidence type="ECO:0000313" key="5">
    <source>
        <dbReference type="Proteomes" id="UP000756346"/>
    </source>
</evidence>
<comment type="caution">
    <text evidence="4">The sequence shown here is derived from an EMBL/GenBank/DDBJ whole genome shotgun (WGS) entry which is preliminary data.</text>
</comment>
<dbReference type="AlphaFoldDB" id="A0A9P9BHN5"/>
<dbReference type="Pfam" id="PF17667">
    <property type="entry name" value="Pkinase_fungal"/>
    <property type="match status" value="1"/>
</dbReference>
<dbReference type="Proteomes" id="UP000756346">
    <property type="component" value="Unassembled WGS sequence"/>
</dbReference>
<feature type="compositionally biased region" description="Low complexity" evidence="1">
    <location>
        <begin position="97"/>
        <end position="113"/>
    </location>
</feature>
<organism evidence="4 5">
    <name type="scientific">Microdochium trichocladiopsis</name>
    <dbReference type="NCBI Taxonomy" id="1682393"/>
    <lineage>
        <taxon>Eukaryota</taxon>
        <taxon>Fungi</taxon>
        <taxon>Dikarya</taxon>
        <taxon>Ascomycota</taxon>
        <taxon>Pezizomycotina</taxon>
        <taxon>Sordariomycetes</taxon>
        <taxon>Xylariomycetidae</taxon>
        <taxon>Xylariales</taxon>
        <taxon>Microdochiaceae</taxon>
        <taxon>Microdochium</taxon>
    </lineage>
</organism>
<feature type="domain" description="PD-(D/E)XK nuclease-like" evidence="3">
    <location>
        <begin position="173"/>
        <end position="402"/>
    </location>
</feature>
<evidence type="ECO:0000313" key="4">
    <source>
        <dbReference type="EMBL" id="KAH7012091.1"/>
    </source>
</evidence>
<evidence type="ECO:0000259" key="2">
    <source>
        <dbReference type="Pfam" id="PF17667"/>
    </source>
</evidence>
<dbReference type="InterPro" id="IPR046797">
    <property type="entry name" value="PDDEXK_12"/>
</dbReference>
<dbReference type="PANTHER" id="PTHR38248:SF2">
    <property type="entry name" value="FUNK1 11"/>
    <property type="match status" value="1"/>
</dbReference>
<protein>
    <submittedName>
        <fullName evidence="4">Uncharacterized protein</fullName>
    </submittedName>
</protein>
<dbReference type="InterPro" id="IPR040976">
    <property type="entry name" value="Pkinase_fungal"/>
</dbReference>
<sequence>MDVNEWVNSIRATAGQKAFEQASPPTQRTKQQHLYTKRGQSLVSPPMSVASGASPSKRQRRTSTPPDVSDPLSDQDRLRGEQATPRPAHSMRLAPKSSASTVSSASVSSSRSSSPRKHLVALRTAHPAEGGAEVCGFNADDERMPAGLVEVFNTLQSPSPLLCSSTRDTIQAHYGATRNAQQWHEKSLYGMERSALGPTPDPCDIDDIVGEADNCARLMLDEEAWTTTVIYRLLRTALWPTPSGRLADNTNSRKDELADLRVIPCSSASIIPHYKTLRTPLKKVDLAVAYYPRDKHKKGELQKLLRASPLSEEEQSINFTSYPGLTEGPIVLSVEVKRAGDGAEAAKLQLLTWLSAQKNKVDELSLLTSSTSGIEKPDYLPAILVQGHDWNLVAFTMDAEGKRNHPATPKTGEYHTGSVLSVVSGTSPSSHLKGTADGQRYIEIDLNGTVERFIIIELISRSRSVVGRATTCWRARKEGEDDPSFVIKDSWQCCRRTEEGELLREANESGVINVPRYYHYYNVQVGHEADDVVNNVRRGLDTTTAMVHQPAHLGRAGGSSVSGSARTGRSGAAGSKRSSSQAGALPPPNKRPYSRSPTKPVSIARANRVHRRVITYGYGIPIYLAPSRSAFLGAMVDCIKAHESLWRKSKQLHRDISINNLLIRKDNHGVLHNGLLIDLDLGIRKQRGGPSGAVGMTGTRAFMAIGALLGEQYTFMHDLESFFWVLFWICIHFGENGEPRIHKWFEPWNYTDPKELATLKKGLVSDEDDFIKTVGKDFTKHYQVLIPYVNRLRMVVFPDGRRRKSRVRLRKEGGGQDGGEDEEDREEDLKLYSSMTEILRKAQEDPTIKDE</sequence>